<sequence>MKVDFQIDQSLDDEIQVEIRSGQKTPTVSRLISYLNKFGKKDRNLLPLKTSDRIVTIKREDLIKVEVASTRLTYYTTQETIETTGRLYQVLESLNDDFIQVSKHSIINLDYLQSIESGFAGNMVAILKNGVKADVSRRYLPELEKELGL</sequence>
<dbReference type="InterPro" id="IPR007492">
    <property type="entry name" value="LytTR_DNA-bd_dom"/>
</dbReference>
<name>A0A0R1UDG3_9LACO</name>
<dbReference type="Gene3D" id="2.40.50.1020">
    <property type="entry name" value="LytTr DNA-binding domain"/>
    <property type="match status" value="1"/>
</dbReference>
<dbReference type="PANTHER" id="PTHR37299:SF1">
    <property type="entry name" value="STAGE 0 SPORULATION PROTEIN A HOMOLOG"/>
    <property type="match status" value="1"/>
</dbReference>
<dbReference type="Pfam" id="PF04397">
    <property type="entry name" value="LytTR"/>
    <property type="match status" value="1"/>
</dbReference>
<dbReference type="SMART" id="SM00850">
    <property type="entry name" value="LytTR"/>
    <property type="match status" value="1"/>
</dbReference>
<reference evidence="2 3" key="1">
    <citation type="journal article" date="2015" name="Genome Announc.">
        <title>Expanding the biotechnology potential of lactobacilli through comparative genomics of 213 strains and associated genera.</title>
        <authorList>
            <person name="Sun Z."/>
            <person name="Harris H.M."/>
            <person name="McCann A."/>
            <person name="Guo C."/>
            <person name="Argimon S."/>
            <person name="Zhang W."/>
            <person name="Yang X."/>
            <person name="Jeffery I.B."/>
            <person name="Cooney J.C."/>
            <person name="Kagawa T.F."/>
            <person name="Liu W."/>
            <person name="Song Y."/>
            <person name="Salvetti E."/>
            <person name="Wrobel A."/>
            <person name="Rasinkangas P."/>
            <person name="Parkhill J."/>
            <person name="Rea M.C."/>
            <person name="O'Sullivan O."/>
            <person name="Ritari J."/>
            <person name="Douillard F.P."/>
            <person name="Paul Ross R."/>
            <person name="Yang R."/>
            <person name="Briner A.E."/>
            <person name="Felis G.E."/>
            <person name="de Vos W.M."/>
            <person name="Barrangou R."/>
            <person name="Klaenhammer T.R."/>
            <person name="Caufield P.W."/>
            <person name="Cui Y."/>
            <person name="Zhang H."/>
            <person name="O'Toole P.W."/>
        </authorList>
    </citation>
    <scope>NUCLEOTIDE SEQUENCE [LARGE SCALE GENOMIC DNA]</scope>
    <source>
        <strain evidence="2 3">DSM 16043</strain>
    </source>
</reference>
<proteinExistence type="predicted"/>
<organism evidence="2 3">
    <name type="scientific">Lactobacillus kalixensis DSM 16043</name>
    <dbReference type="NCBI Taxonomy" id="1423763"/>
    <lineage>
        <taxon>Bacteria</taxon>
        <taxon>Bacillati</taxon>
        <taxon>Bacillota</taxon>
        <taxon>Bacilli</taxon>
        <taxon>Lactobacillales</taxon>
        <taxon>Lactobacillaceae</taxon>
        <taxon>Lactobacillus</taxon>
    </lineage>
</organism>
<dbReference type="InterPro" id="IPR046947">
    <property type="entry name" value="LytR-like"/>
</dbReference>
<keyword evidence="3" id="KW-1185">Reference proteome</keyword>
<dbReference type="GO" id="GO:0003677">
    <property type="term" value="F:DNA binding"/>
    <property type="evidence" value="ECO:0007669"/>
    <property type="project" value="InterPro"/>
</dbReference>
<dbReference type="PATRIC" id="fig|1423763.3.peg.1505"/>
<dbReference type="OrthoDB" id="2136316at2"/>
<dbReference type="PROSITE" id="PS50930">
    <property type="entry name" value="HTH_LYTTR"/>
    <property type="match status" value="1"/>
</dbReference>
<dbReference type="Proteomes" id="UP000051036">
    <property type="component" value="Unassembled WGS sequence"/>
</dbReference>
<gene>
    <name evidence="2" type="ORF">FC46_GL001483</name>
</gene>
<dbReference type="GO" id="GO:0000156">
    <property type="term" value="F:phosphorelay response regulator activity"/>
    <property type="evidence" value="ECO:0007669"/>
    <property type="project" value="InterPro"/>
</dbReference>
<dbReference type="EMBL" id="AZFM01000047">
    <property type="protein sequence ID" value="KRL88642.1"/>
    <property type="molecule type" value="Genomic_DNA"/>
</dbReference>
<feature type="domain" description="HTH LytTR-type" evidence="1">
    <location>
        <begin position="46"/>
        <end position="149"/>
    </location>
</feature>
<dbReference type="RefSeq" id="WP_057800009.1">
    <property type="nucleotide sequence ID" value="NZ_AZFM01000047.1"/>
</dbReference>
<accession>A0A0R1UDG3</accession>
<evidence type="ECO:0000259" key="1">
    <source>
        <dbReference type="PROSITE" id="PS50930"/>
    </source>
</evidence>
<evidence type="ECO:0000313" key="2">
    <source>
        <dbReference type="EMBL" id="KRL88642.1"/>
    </source>
</evidence>
<dbReference type="PANTHER" id="PTHR37299">
    <property type="entry name" value="TRANSCRIPTIONAL REGULATOR-RELATED"/>
    <property type="match status" value="1"/>
</dbReference>
<evidence type="ECO:0000313" key="3">
    <source>
        <dbReference type="Proteomes" id="UP000051036"/>
    </source>
</evidence>
<dbReference type="AlphaFoldDB" id="A0A0R1UDG3"/>
<comment type="caution">
    <text evidence="2">The sequence shown here is derived from an EMBL/GenBank/DDBJ whole genome shotgun (WGS) entry which is preliminary data.</text>
</comment>
<protein>
    <recommendedName>
        <fullName evidence="1">HTH LytTR-type domain-containing protein</fullName>
    </recommendedName>
</protein>
<dbReference type="STRING" id="1423763.FC46_GL001483"/>